<evidence type="ECO:0000313" key="1">
    <source>
        <dbReference type="EMBL" id="MDQ2589184.1"/>
    </source>
</evidence>
<name>A0ABU0XD82_9PSEU</name>
<comment type="caution">
    <text evidence="1">The sequence shown here is derived from an EMBL/GenBank/DDBJ whole genome shotgun (WGS) entry which is preliminary data.</text>
</comment>
<reference evidence="1 2" key="1">
    <citation type="submission" date="2017-06" db="EMBL/GenBank/DDBJ databases">
        <title>Cultured bacterium strain Saccharothrix yanglingensis Hhs.015.</title>
        <authorList>
            <person name="Xia Y."/>
        </authorList>
    </citation>
    <scope>NUCLEOTIDE SEQUENCE [LARGE SCALE GENOMIC DNA]</scope>
    <source>
        <strain evidence="1 2">Hhs.015</strain>
    </source>
</reference>
<organism evidence="1 2">
    <name type="scientific">Saccharothrix yanglingensis</name>
    <dbReference type="NCBI Taxonomy" id="659496"/>
    <lineage>
        <taxon>Bacteria</taxon>
        <taxon>Bacillati</taxon>
        <taxon>Actinomycetota</taxon>
        <taxon>Actinomycetes</taxon>
        <taxon>Pseudonocardiales</taxon>
        <taxon>Pseudonocardiaceae</taxon>
        <taxon>Saccharothrix</taxon>
    </lineage>
</organism>
<dbReference type="RefSeq" id="WP_306750873.1">
    <property type="nucleotide sequence ID" value="NZ_NSDM01000033.1"/>
</dbReference>
<sequence>MTEVVFTPLHPWTLLPDANRVDRAAARAERDTYRDHFRYKRITRLPVDCPPWVMGQELGWLVPSPVSVTLTPVDDIEFDLPESEELRAVGRKVNRSEMWQRGGGWIATGDTDWMRLHDFATPDNGWESMFLPNGAGTVEWRLGWGVRIPERYFLLVIGIGVEGLDVPAGVLPARTVNAMAERGGISVAIRPTARVPLSRGAPFARLVLLHPDSLQASRAVAIEKESDAR</sequence>
<dbReference type="Proteomes" id="UP001225605">
    <property type="component" value="Unassembled WGS sequence"/>
</dbReference>
<protein>
    <submittedName>
        <fullName evidence="1">Uncharacterized protein</fullName>
    </submittedName>
</protein>
<dbReference type="EMBL" id="NSDM01000033">
    <property type="protein sequence ID" value="MDQ2589184.1"/>
    <property type="molecule type" value="Genomic_DNA"/>
</dbReference>
<keyword evidence="2" id="KW-1185">Reference proteome</keyword>
<accession>A0ABU0XD82</accession>
<gene>
    <name evidence="1" type="ORF">CKY47_35705</name>
</gene>
<evidence type="ECO:0000313" key="2">
    <source>
        <dbReference type="Proteomes" id="UP001225605"/>
    </source>
</evidence>
<proteinExistence type="predicted"/>